<dbReference type="AlphaFoldDB" id="R9AT50"/>
<evidence type="ECO:0000259" key="1">
    <source>
        <dbReference type="PROSITE" id="PS50035"/>
    </source>
</evidence>
<accession>R9AT50</accession>
<proteinExistence type="predicted"/>
<dbReference type="Gene3D" id="3.30.870.10">
    <property type="entry name" value="Endonuclease Chain A"/>
    <property type="match status" value="2"/>
</dbReference>
<dbReference type="PANTHER" id="PTHR21248:SF12">
    <property type="entry name" value="CARDIOLIPIN SYNTHASE C"/>
    <property type="match status" value="1"/>
</dbReference>
<feature type="domain" description="PLD phosphodiesterase" evidence="1">
    <location>
        <begin position="177"/>
        <end position="204"/>
    </location>
</feature>
<dbReference type="EMBL" id="AQFM01000041">
    <property type="protein sequence ID" value="EOR05434.1"/>
    <property type="molecule type" value="Genomic_DNA"/>
</dbReference>
<dbReference type="GO" id="GO:0030572">
    <property type="term" value="F:phosphatidyltransferase activity"/>
    <property type="evidence" value="ECO:0007669"/>
    <property type="project" value="UniProtKB-ARBA"/>
</dbReference>
<evidence type="ECO:0000313" key="2">
    <source>
        <dbReference type="EMBL" id="EOR05434.1"/>
    </source>
</evidence>
<dbReference type="GO" id="GO:0032049">
    <property type="term" value="P:cardiolipin biosynthetic process"/>
    <property type="evidence" value="ECO:0007669"/>
    <property type="project" value="UniProtKB-ARBA"/>
</dbReference>
<organism evidence="2 3">
    <name type="scientific">Acinetobacter tandoii DSM 14970 = CIP 107469</name>
    <dbReference type="NCBI Taxonomy" id="1120927"/>
    <lineage>
        <taxon>Bacteria</taxon>
        <taxon>Pseudomonadati</taxon>
        <taxon>Pseudomonadota</taxon>
        <taxon>Gammaproteobacteria</taxon>
        <taxon>Moraxellales</taxon>
        <taxon>Moraxellaceae</taxon>
        <taxon>Acinetobacter</taxon>
    </lineage>
</organism>
<dbReference type="Pfam" id="PF13091">
    <property type="entry name" value="PLDc_2"/>
    <property type="match status" value="2"/>
</dbReference>
<sequence>MIICIYIGNNELEKMQKNTRYFSLLLCASMSSLTACSLPQNEAKKQSASDYHTEHWIQRQNIDAQLKQGLTAYLALDDAFMSIASRIYLIRDAKHTLDLQYYIWENDSLGHMMLAELLKAADRGVKVRLMIDDQNGTKLDPLLKKLVAHPNFEIRLYNPYKYRHFRAIDYAFRLKQINHRMHNKLIIADGAIAVTGGRNISREYFDAGQDFQFTDMDILFFGNAVKSANQIFINFWNSNLSYSVQQLIGVESADDLDLLRKSYAMNDHGKERFINQLDLAQKQIMAQLQERQVEWVKAQFLADYPEKTLGDIAQDKLLYSQLKHAMGIPKEHLELVSAYFVPSKDGAAFLADLSHQNIKVRVLTNSFLANDVALVHAFYQKYRKELLKNGIQLYEFKPDIQRKQRTWYEVLTGNAIPAKGKSSSRLHAKFFDVDGKVFIGSFNFDPRSVNLNTEVGLVVESEHLQNQVTSAMDHYLPQIAYELKLNPQGEIIWLEHHENGQITEYHVDPHTTKFQRFTFKSLSYLPIEWMT</sequence>
<dbReference type="PANTHER" id="PTHR21248">
    <property type="entry name" value="CARDIOLIPIN SYNTHASE"/>
    <property type="match status" value="1"/>
</dbReference>
<evidence type="ECO:0000313" key="3">
    <source>
        <dbReference type="Proteomes" id="UP000016201"/>
    </source>
</evidence>
<gene>
    <name evidence="2" type="ORF">I593_03044</name>
</gene>
<dbReference type="SMART" id="SM00155">
    <property type="entry name" value="PLDc"/>
    <property type="match status" value="2"/>
</dbReference>
<dbReference type="PATRIC" id="fig|1120927.3.peg.2966"/>
<comment type="caution">
    <text evidence="2">The sequence shown here is derived from an EMBL/GenBank/DDBJ whole genome shotgun (WGS) entry which is preliminary data.</text>
</comment>
<dbReference type="eggNOG" id="COG1502">
    <property type="taxonomic scope" value="Bacteria"/>
</dbReference>
<dbReference type="InterPro" id="IPR001736">
    <property type="entry name" value="PLipase_D/transphosphatidylase"/>
</dbReference>
<dbReference type="SUPFAM" id="SSF56024">
    <property type="entry name" value="Phospholipase D/nuclease"/>
    <property type="match status" value="2"/>
</dbReference>
<protein>
    <recommendedName>
        <fullName evidence="1">PLD phosphodiesterase domain-containing protein</fullName>
    </recommendedName>
</protein>
<feature type="domain" description="PLD phosphodiesterase" evidence="1">
    <location>
        <begin position="422"/>
        <end position="448"/>
    </location>
</feature>
<dbReference type="CDD" id="cd09113">
    <property type="entry name" value="PLDc_ymdC_like_2"/>
    <property type="match status" value="1"/>
</dbReference>
<dbReference type="InterPro" id="IPR025202">
    <property type="entry name" value="PLD-like_dom"/>
</dbReference>
<keyword evidence="3" id="KW-1185">Reference proteome</keyword>
<reference evidence="2 3" key="1">
    <citation type="submission" date="2013-03" db="EMBL/GenBank/DDBJ databases">
        <title>The Genome Sequence of Acinetobacter tandoii CIP 107469.</title>
        <authorList>
            <consortium name="The Broad Institute Genome Sequencing Platform"/>
            <consortium name="The Broad Institute Genome Sequencing Center for Infectious Disease"/>
            <person name="Cerqueira G."/>
            <person name="Feldgarden M."/>
            <person name="Courvalin P."/>
            <person name="Perichon B."/>
            <person name="Grillot-Courvalin C."/>
            <person name="Clermont D."/>
            <person name="Rocha E."/>
            <person name="Yoon E.-J."/>
            <person name="Nemec A."/>
            <person name="Walker B."/>
            <person name="Young S.K."/>
            <person name="Zeng Q."/>
            <person name="Gargeya S."/>
            <person name="Fitzgerald M."/>
            <person name="Haas B."/>
            <person name="Abouelleil A."/>
            <person name="Alvarado L."/>
            <person name="Arachchi H.M."/>
            <person name="Berlin A.M."/>
            <person name="Chapman S.B."/>
            <person name="Dewar J."/>
            <person name="Goldberg J."/>
            <person name="Griggs A."/>
            <person name="Gujja S."/>
            <person name="Hansen M."/>
            <person name="Howarth C."/>
            <person name="Imamovic A."/>
            <person name="Larimer J."/>
            <person name="McCowan C."/>
            <person name="Murphy C."/>
            <person name="Neiman D."/>
            <person name="Pearson M."/>
            <person name="Priest M."/>
            <person name="Roberts A."/>
            <person name="Saif S."/>
            <person name="Shea T."/>
            <person name="Sisk P."/>
            <person name="Sykes S."/>
            <person name="Wortman J."/>
            <person name="Nusbaum C."/>
            <person name="Birren B."/>
        </authorList>
    </citation>
    <scope>NUCLEOTIDE SEQUENCE [LARGE SCALE GENOMIC DNA]</scope>
    <source>
        <strain evidence="2 3">CIP 107469</strain>
    </source>
</reference>
<dbReference type="Proteomes" id="UP000016201">
    <property type="component" value="Unassembled WGS sequence"/>
</dbReference>
<name>R9AT50_9GAMM</name>
<dbReference type="CDD" id="cd09111">
    <property type="entry name" value="PLDc_ymdC_like_1"/>
    <property type="match status" value="1"/>
</dbReference>
<dbReference type="PROSITE" id="PS50035">
    <property type="entry name" value="PLD"/>
    <property type="match status" value="2"/>
</dbReference>